<evidence type="ECO:0000256" key="2">
    <source>
        <dbReference type="ARBA" id="ARBA00022840"/>
    </source>
</evidence>
<reference evidence="4 5" key="1">
    <citation type="submission" date="2017-02" db="EMBL/GenBank/DDBJ databases">
        <title>Acinetobacter sp. ANC 4945, whole genome shotgun sequencing project.</title>
        <authorList>
            <person name="Radolfova-Krizova L."/>
            <person name="Al Atrouni A."/>
            <person name="Nemec A."/>
        </authorList>
    </citation>
    <scope>NUCLEOTIDE SEQUENCE [LARGE SCALE GENOMIC DNA]</scope>
    <source>
        <strain evidence="4 5">ANC 4945</strain>
    </source>
</reference>
<evidence type="ECO:0000256" key="1">
    <source>
        <dbReference type="ARBA" id="ARBA00022741"/>
    </source>
</evidence>
<keyword evidence="2 4" id="KW-0067">ATP-binding</keyword>
<dbReference type="Proteomes" id="UP000191160">
    <property type="component" value="Unassembled WGS sequence"/>
</dbReference>
<comment type="caution">
    <text evidence="4">The sequence shown here is derived from an EMBL/GenBank/DDBJ whole genome shotgun (WGS) entry which is preliminary data.</text>
</comment>
<gene>
    <name evidence="4" type="ORF">B1202_12140</name>
</gene>
<dbReference type="PANTHER" id="PTHR43514">
    <property type="entry name" value="ABC TRANSPORTER I FAMILY MEMBER 10"/>
    <property type="match status" value="1"/>
</dbReference>
<name>A0A1T1GT11_9GAMM</name>
<dbReference type="GO" id="GO:0005524">
    <property type="term" value="F:ATP binding"/>
    <property type="evidence" value="ECO:0007669"/>
    <property type="project" value="UniProtKB-KW"/>
</dbReference>
<dbReference type="InterPro" id="IPR027417">
    <property type="entry name" value="P-loop_NTPase"/>
</dbReference>
<feature type="domain" description="ABC transporter" evidence="3">
    <location>
        <begin position="1"/>
        <end position="212"/>
    </location>
</feature>
<dbReference type="InterPro" id="IPR003593">
    <property type="entry name" value="AAA+_ATPase"/>
</dbReference>
<evidence type="ECO:0000313" key="5">
    <source>
        <dbReference type="Proteomes" id="UP000191160"/>
    </source>
</evidence>
<evidence type="ECO:0000313" key="4">
    <source>
        <dbReference type="EMBL" id="OOV80759.1"/>
    </source>
</evidence>
<keyword evidence="5" id="KW-1185">Reference proteome</keyword>
<dbReference type="InterPro" id="IPR003439">
    <property type="entry name" value="ABC_transporter-like_ATP-bd"/>
</dbReference>
<dbReference type="AlphaFoldDB" id="A0A1T1GT11"/>
<organism evidence="4 5">
    <name type="scientific">Acinetobacter amyesii</name>
    <dbReference type="NCBI Taxonomy" id="2942470"/>
    <lineage>
        <taxon>Bacteria</taxon>
        <taxon>Pseudomonadati</taxon>
        <taxon>Pseudomonadota</taxon>
        <taxon>Gammaproteobacteria</taxon>
        <taxon>Moraxellales</taxon>
        <taxon>Moraxellaceae</taxon>
        <taxon>Acinetobacter</taxon>
    </lineage>
</organism>
<dbReference type="Pfam" id="PF00005">
    <property type="entry name" value="ABC_tran"/>
    <property type="match status" value="1"/>
</dbReference>
<dbReference type="InterPro" id="IPR050334">
    <property type="entry name" value="Molybdenum_import_ModC"/>
</dbReference>
<keyword evidence="1" id="KW-0547">Nucleotide-binding</keyword>
<dbReference type="SUPFAM" id="SSF52540">
    <property type="entry name" value="P-loop containing nucleoside triphosphate hydrolases"/>
    <property type="match status" value="1"/>
</dbReference>
<dbReference type="SMART" id="SM00382">
    <property type="entry name" value="AAA"/>
    <property type="match status" value="1"/>
</dbReference>
<dbReference type="GO" id="GO:0016887">
    <property type="term" value="F:ATP hydrolysis activity"/>
    <property type="evidence" value="ECO:0007669"/>
    <property type="project" value="InterPro"/>
</dbReference>
<dbReference type="PROSITE" id="PS50893">
    <property type="entry name" value="ABC_TRANSPORTER_2"/>
    <property type="match status" value="1"/>
</dbReference>
<dbReference type="EMBL" id="MVKX01000008">
    <property type="protein sequence ID" value="OOV80759.1"/>
    <property type="molecule type" value="Genomic_DNA"/>
</dbReference>
<dbReference type="PANTHER" id="PTHR43514:SF4">
    <property type="entry name" value="ABC TRANSPORTER I FAMILY MEMBER 10"/>
    <property type="match status" value="1"/>
</dbReference>
<dbReference type="Gene3D" id="3.40.50.300">
    <property type="entry name" value="P-loop containing nucleotide triphosphate hydrolases"/>
    <property type="match status" value="1"/>
</dbReference>
<protein>
    <submittedName>
        <fullName evidence="4">Molybdenum ABC transporter ATP-binding protein</fullName>
    </submittedName>
</protein>
<sequence length="212" mass="24329">MLQCDFQFQYTDFQLQARLQMQEQLLGIMGPSGSGKSTLLKSLAGLLQPQQGYISLNQREVFNIAQKINVPMHKRRIALIFQKAWLFPHMNVQQNLQYAENLGAQENVKFQFEQVTNLLELKPLLKRRAHELSGGEAQRVSIGRALLSQPDLLLLDEPLTGLDRRLKDQILPFLNTVKEQSTLPMIYVTHHGDELDYLKAHILHLENGQISF</sequence>
<proteinExistence type="predicted"/>
<dbReference type="InterPro" id="IPR017871">
    <property type="entry name" value="ABC_transporter-like_CS"/>
</dbReference>
<dbReference type="PROSITE" id="PS00211">
    <property type="entry name" value="ABC_TRANSPORTER_1"/>
    <property type="match status" value="1"/>
</dbReference>
<evidence type="ECO:0000259" key="3">
    <source>
        <dbReference type="PROSITE" id="PS50893"/>
    </source>
</evidence>
<dbReference type="RefSeq" id="WP_078190871.1">
    <property type="nucleotide sequence ID" value="NZ_JAMCOZ010000013.1"/>
</dbReference>
<accession>A0A1T1GT11</accession>